<comment type="caution">
    <text evidence="3">The sequence shown here is derived from an EMBL/GenBank/DDBJ whole genome shotgun (WGS) entry which is preliminary data.</text>
</comment>
<evidence type="ECO:0000313" key="4">
    <source>
        <dbReference type="Proteomes" id="UP001153555"/>
    </source>
</evidence>
<sequence>FNDYCMAVGIDVEHPVAHVHTQNGLAETLIKRLQLIARPLIMRTKLPTSVWGHAILHADNLIRIRPSAHHTYSPLQLASGREPNIAHIRIFGCAVYVPIAPPQRTKMGPQRRLGIYVGYESPSIIKYLELKTGDVFTARFDDCHFNEELFPPLGGNEKSIEKNIEWRTSSLSYLDPPTKQREQEVQKIIHLQNIANQLPDAFTDTKRVAKSHVAAINAPARIEITKEMANDDVPNELKARLKRGRPVGSKDKNPRKKREIQDSNLKKNQDDGKISERNENIEISINY</sequence>
<evidence type="ECO:0000313" key="3">
    <source>
        <dbReference type="EMBL" id="CAA0831790.1"/>
    </source>
</evidence>
<evidence type="ECO:0000259" key="2">
    <source>
        <dbReference type="Pfam" id="PF25597"/>
    </source>
</evidence>
<feature type="region of interest" description="Disordered" evidence="1">
    <location>
        <begin position="240"/>
        <end position="287"/>
    </location>
</feature>
<dbReference type="OrthoDB" id="911186at2759"/>
<feature type="compositionally biased region" description="Basic and acidic residues" evidence="1">
    <location>
        <begin position="259"/>
        <end position="280"/>
    </location>
</feature>
<dbReference type="Proteomes" id="UP001153555">
    <property type="component" value="Unassembled WGS sequence"/>
</dbReference>
<gene>
    <name evidence="3" type="ORF">SHERM_27102</name>
</gene>
<dbReference type="InterPro" id="IPR012337">
    <property type="entry name" value="RNaseH-like_sf"/>
</dbReference>
<dbReference type="PANTHER" id="PTHR42648:SF25">
    <property type="entry name" value="RNA-DIRECTED DNA POLYMERASE"/>
    <property type="match status" value="1"/>
</dbReference>
<dbReference type="InterPro" id="IPR057670">
    <property type="entry name" value="SH3_retrovirus"/>
</dbReference>
<feature type="domain" description="Retroviral polymerase SH3-like" evidence="2">
    <location>
        <begin position="93"/>
        <end position="152"/>
    </location>
</feature>
<feature type="non-terminal residue" evidence="3">
    <location>
        <position position="1"/>
    </location>
</feature>
<protein>
    <recommendedName>
        <fullName evidence="2">Retroviral polymerase SH3-like domain-containing protein</fullName>
    </recommendedName>
</protein>
<dbReference type="GO" id="GO:0003676">
    <property type="term" value="F:nucleic acid binding"/>
    <property type="evidence" value="ECO:0007669"/>
    <property type="project" value="InterPro"/>
</dbReference>
<evidence type="ECO:0000256" key="1">
    <source>
        <dbReference type="SAM" id="MobiDB-lite"/>
    </source>
</evidence>
<dbReference type="AlphaFoldDB" id="A0A9N7NJP0"/>
<dbReference type="Gene3D" id="3.30.420.10">
    <property type="entry name" value="Ribonuclease H-like superfamily/Ribonuclease H"/>
    <property type="match status" value="1"/>
</dbReference>
<feature type="non-terminal residue" evidence="3">
    <location>
        <position position="287"/>
    </location>
</feature>
<accession>A0A9N7NJP0</accession>
<organism evidence="3 4">
    <name type="scientific">Striga hermonthica</name>
    <name type="common">Purple witchweed</name>
    <name type="synonym">Buchnera hermonthica</name>
    <dbReference type="NCBI Taxonomy" id="68872"/>
    <lineage>
        <taxon>Eukaryota</taxon>
        <taxon>Viridiplantae</taxon>
        <taxon>Streptophyta</taxon>
        <taxon>Embryophyta</taxon>
        <taxon>Tracheophyta</taxon>
        <taxon>Spermatophyta</taxon>
        <taxon>Magnoliopsida</taxon>
        <taxon>eudicotyledons</taxon>
        <taxon>Gunneridae</taxon>
        <taxon>Pentapetalae</taxon>
        <taxon>asterids</taxon>
        <taxon>lamiids</taxon>
        <taxon>Lamiales</taxon>
        <taxon>Orobanchaceae</taxon>
        <taxon>Buchnereae</taxon>
        <taxon>Striga</taxon>
    </lineage>
</organism>
<name>A0A9N7NJP0_STRHE</name>
<dbReference type="PANTHER" id="PTHR42648">
    <property type="entry name" value="TRANSPOSASE, PUTATIVE-RELATED"/>
    <property type="match status" value="1"/>
</dbReference>
<reference evidence="3" key="1">
    <citation type="submission" date="2019-12" db="EMBL/GenBank/DDBJ databases">
        <authorList>
            <person name="Scholes J."/>
        </authorList>
    </citation>
    <scope>NUCLEOTIDE SEQUENCE</scope>
</reference>
<proteinExistence type="predicted"/>
<keyword evidence="4" id="KW-1185">Reference proteome</keyword>
<dbReference type="EMBL" id="CACSLK010027833">
    <property type="protein sequence ID" value="CAA0831790.1"/>
    <property type="molecule type" value="Genomic_DNA"/>
</dbReference>
<dbReference type="SUPFAM" id="SSF53098">
    <property type="entry name" value="Ribonuclease H-like"/>
    <property type="match status" value="1"/>
</dbReference>
<dbReference type="InterPro" id="IPR036397">
    <property type="entry name" value="RNaseH_sf"/>
</dbReference>
<dbReference type="InterPro" id="IPR039537">
    <property type="entry name" value="Retrotran_Ty1/copia-like"/>
</dbReference>
<dbReference type="Pfam" id="PF25597">
    <property type="entry name" value="SH3_retrovirus"/>
    <property type="match status" value="1"/>
</dbReference>